<evidence type="ECO:0000256" key="1">
    <source>
        <dbReference type="SAM" id="MobiDB-lite"/>
    </source>
</evidence>
<sequence length="269" mass="29192">MSLARAFTKRVKRTTEEVHLPMRSATTRRPGSAGNQQTLRHKISLPVQLISTTNMLSFNAPDIASGSPTTPSGSSSSAASVNDEDSYSDNSSRPGYTTPISSPEPSSHDASPVGPEPNHLSCYFASPTSSPKKAKSIHRSKISTSSDLDGIPAIPRRAMSHTKATHTAIARHRSISQHRSHSSLDQAAARDSLDMFSTASYDNNPFSRELEQVNEVAEEFGVRDSVVDEDARIFQQKGLCKYAAEEYMFEIGGLYGGVFDDKAMAPAWI</sequence>
<accession>A0A165JC13</accession>
<dbReference type="AlphaFoldDB" id="A0A165JC13"/>
<feature type="region of interest" description="Disordered" evidence="1">
    <location>
        <begin position="61"/>
        <end position="153"/>
    </location>
</feature>
<dbReference type="EMBL" id="KV407454">
    <property type="protein sequence ID" value="KZF26033.1"/>
    <property type="molecule type" value="Genomic_DNA"/>
</dbReference>
<proteinExistence type="predicted"/>
<dbReference type="Proteomes" id="UP000076632">
    <property type="component" value="Unassembled WGS sequence"/>
</dbReference>
<dbReference type="RefSeq" id="XP_018191588.1">
    <property type="nucleotide sequence ID" value="XM_018336508.1"/>
</dbReference>
<dbReference type="OrthoDB" id="5419666at2759"/>
<dbReference type="OMA" id="LVHTTNM"/>
<dbReference type="GeneID" id="28901645"/>
<reference evidence="2 3" key="1">
    <citation type="journal article" date="2016" name="Fungal Biol.">
        <title>The genome of Xylona heveae provides a window into fungal endophytism.</title>
        <authorList>
            <person name="Gazis R."/>
            <person name="Kuo A."/>
            <person name="Riley R."/>
            <person name="LaButti K."/>
            <person name="Lipzen A."/>
            <person name="Lin J."/>
            <person name="Amirebrahimi M."/>
            <person name="Hesse C.N."/>
            <person name="Spatafora J.W."/>
            <person name="Henrissat B."/>
            <person name="Hainaut M."/>
            <person name="Grigoriev I.V."/>
            <person name="Hibbett D.S."/>
        </authorList>
    </citation>
    <scope>NUCLEOTIDE SEQUENCE [LARGE SCALE GENOMIC DNA]</scope>
    <source>
        <strain evidence="2 3">TC161</strain>
    </source>
</reference>
<evidence type="ECO:0000313" key="2">
    <source>
        <dbReference type="EMBL" id="KZF26033.1"/>
    </source>
</evidence>
<name>A0A165JC13_XYLHT</name>
<feature type="compositionally biased region" description="Polar residues" evidence="1">
    <location>
        <begin position="24"/>
        <end position="38"/>
    </location>
</feature>
<protein>
    <submittedName>
        <fullName evidence="2">Uncharacterized protein</fullName>
    </submittedName>
</protein>
<feature type="compositionally biased region" description="Low complexity" evidence="1">
    <location>
        <begin position="65"/>
        <end position="80"/>
    </location>
</feature>
<feature type="compositionally biased region" description="Polar residues" evidence="1">
    <location>
        <begin position="88"/>
        <end position="109"/>
    </location>
</feature>
<evidence type="ECO:0000313" key="3">
    <source>
        <dbReference type="Proteomes" id="UP000076632"/>
    </source>
</evidence>
<feature type="compositionally biased region" description="Basic residues" evidence="1">
    <location>
        <begin position="132"/>
        <end position="141"/>
    </location>
</feature>
<gene>
    <name evidence="2" type="ORF">L228DRAFT_3496</name>
</gene>
<keyword evidence="3" id="KW-1185">Reference proteome</keyword>
<dbReference type="InParanoid" id="A0A165JC13"/>
<organism evidence="2 3">
    <name type="scientific">Xylona heveae (strain CBS 132557 / TC161)</name>
    <dbReference type="NCBI Taxonomy" id="1328760"/>
    <lineage>
        <taxon>Eukaryota</taxon>
        <taxon>Fungi</taxon>
        <taxon>Dikarya</taxon>
        <taxon>Ascomycota</taxon>
        <taxon>Pezizomycotina</taxon>
        <taxon>Xylonomycetes</taxon>
        <taxon>Xylonales</taxon>
        <taxon>Xylonaceae</taxon>
        <taxon>Xylona</taxon>
    </lineage>
</organism>
<feature type="region of interest" description="Disordered" evidence="1">
    <location>
        <begin position="1"/>
        <end position="40"/>
    </location>
</feature>